<proteinExistence type="predicted"/>
<reference evidence="3" key="1">
    <citation type="journal article" date="2021" name="Mol. Plant Microbe Interact.">
        <title>Complete Genome Sequence of the Plant-Pathogenic Fungus Colletotrichum lupini.</title>
        <authorList>
            <person name="Baroncelli R."/>
            <person name="Pensec F."/>
            <person name="Da Lio D."/>
            <person name="Boufleur T."/>
            <person name="Vicente I."/>
            <person name="Sarrocco S."/>
            <person name="Picot A."/>
            <person name="Baraldi E."/>
            <person name="Sukno S."/>
            <person name="Thon M."/>
            <person name="Le Floch G."/>
        </authorList>
    </citation>
    <scope>NUCLEOTIDE SEQUENCE</scope>
    <source>
        <strain evidence="3">IMI 504893</strain>
    </source>
</reference>
<dbReference type="GeneID" id="73336330"/>
<keyword evidence="1" id="KW-0472">Membrane</keyword>
<accession>A0A9Q8SFN6</accession>
<dbReference type="KEGG" id="clup:CLUP02_02288"/>
<evidence type="ECO:0000313" key="3">
    <source>
        <dbReference type="EMBL" id="UQC75632.1"/>
    </source>
</evidence>
<evidence type="ECO:0000313" key="4">
    <source>
        <dbReference type="Proteomes" id="UP000830671"/>
    </source>
</evidence>
<protein>
    <recommendedName>
        <fullName evidence="5">Protein CAP22</fullName>
    </recommendedName>
</protein>
<sequence length="248" mass="25717">MHAKTVALSLAAAAVVHADLRLNTNDIPQDCTAICRPVRDLGNICTVNFVPGQGNNNSDQLQDELDSQCVCTNNSFDLKNLAGQCNACMIEKVPSDQQRSLEGIQSIMNVCQLPSASGYASSSTSLANTVIVLATRLTASSQLTTTFGGAQTTESSSSRTRSSERSTITTTFLTSGNGGLPSIATSTIVGGGRQTGNAAPGLHTPGSNGMLGAVGAIVAGAFALVYGTDMSQQEFGKRRIICMVVCYV</sequence>
<organism evidence="3 4">
    <name type="scientific">Colletotrichum lupini</name>
    <dbReference type="NCBI Taxonomy" id="145971"/>
    <lineage>
        <taxon>Eukaryota</taxon>
        <taxon>Fungi</taxon>
        <taxon>Dikarya</taxon>
        <taxon>Ascomycota</taxon>
        <taxon>Pezizomycotina</taxon>
        <taxon>Sordariomycetes</taxon>
        <taxon>Hypocreomycetidae</taxon>
        <taxon>Glomerellales</taxon>
        <taxon>Glomerellaceae</taxon>
        <taxon>Colletotrichum</taxon>
        <taxon>Colletotrichum acutatum species complex</taxon>
    </lineage>
</organism>
<dbReference type="AlphaFoldDB" id="A0A9Q8SFN6"/>
<gene>
    <name evidence="3" type="ORF">CLUP02_02288</name>
</gene>
<keyword evidence="4" id="KW-1185">Reference proteome</keyword>
<dbReference type="RefSeq" id="XP_049137277.1">
    <property type="nucleotide sequence ID" value="XM_049281320.1"/>
</dbReference>
<feature type="transmembrane region" description="Helical" evidence="1">
    <location>
        <begin position="209"/>
        <end position="228"/>
    </location>
</feature>
<feature type="chain" id="PRO_5040265808" description="Protein CAP22" evidence="2">
    <location>
        <begin position="19"/>
        <end position="248"/>
    </location>
</feature>
<name>A0A9Q8SFN6_9PEZI</name>
<evidence type="ECO:0000256" key="2">
    <source>
        <dbReference type="SAM" id="SignalP"/>
    </source>
</evidence>
<evidence type="ECO:0000256" key="1">
    <source>
        <dbReference type="SAM" id="Phobius"/>
    </source>
</evidence>
<keyword evidence="1" id="KW-1133">Transmembrane helix</keyword>
<dbReference type="EMBL" id="CP019471">
    <property type="protein sequence ID" value="UQC75632.1"/>
    <property type="molecule type" value="Genomic_DNA"/>
</dbReference>
<evidence type="ECO:0008006" key="5">
    <source>
        <dbReference type="Google" id="ProtNLM"/>
    </source>
</evidence>
<keyword evidence="1" id="KW-0812">Transmembrane</keyword>
<keyword evidence="2" id="KW-0732">Signal</keyword>
<dbReference type="Proteomes" id="UP000830671">
    <property type="component" value="Chromosome 1"/>
</dbReference>
<feature type="signal peptide" evidence="2">
    <location>
        <begin position="1"/>
        <end position="18"/>
    </location>
</feature>